<dbReference type="AlphaFoldDB" id="A0A398ADJ0"/>
<evidence type="ECO:0000313" key="9">
    <source>
        <dbReference type="EMBL" id="RID73720.1"/>
    </source>
</evidence>
<feature type="region of interest" description="Disordered" evidence="8">
    <location>
        <begin position="115"/>
        <end position="165"/>
    </location>
</feature>
<dbReference type="Proteomes" id="UP000264353">
    <property type="component" value="Chromosome A2"/>
</dbReference>
<evidence type="ECO:0000256" key="5">
    <source>
        <dbReference type="ARBA" id="ARBA00023163"/>
    </source>
</evidence>
<gene>
    <name evidence="9" type="ORF">BRARA_B00853</name>
</gene>
<name>A0A398ADJ0_BRACM</name>
<dbReference type="PANTHER" id="PTHR13186">
    <property type="entry name" value="MEDIATOR OF RNA POLYMERASE II TRANSCRIPTION SUBUNIT 31"/>
    <property type="match status" value="1"/>
</dbReference>
<dbReference type="Gene3D" id="1.10.10.1340">
    <property type="entry name" value="Mediator of RNA polymerase II, submodule Med31 (Soh1)"/>
    <property type="match status" value="1"/>
</dbReference>
<dbReference type="Pfam" id="PF05669">
    <property type="entry name" value="Med31"/>
    <property type="match status" value="1"/>
</dbReference>
<evidence type="ECO:0000313" key="10">
    <source>
        <dbReference type="Proteomes" id="UP000264353"/>
    </source>
</evidence>
<evidence type="ECO:0000256" key="7">
    <source>
        <dbReference type="RuleBase" id="RU364129"/>
    </source>
</evidence>
<dbReference type="EMBL" id="CM010629">
    <property type="protein sequence ID" value="RID73720.1"/>
    <property type="molecule type" value="Genomic_DNA"/>
</dbReference>
<evidence type="ECO:0000256" key="6">
    <source>
        <dbReference type="ARBA" id="ARBA00023242"/>
    </source>
</evidence>
<dbReference type="GO" id="GO:0003712">
    <property type="term" value="F:transcription coregulator activity"/>
    <property type="evidence" value="ECO:0007669"/>
    <property type="project" value="InterPro"/>
</dbReference>
<sequence length="179" mass="20768">MSSPKEMDDTSEPTSPPKNTYNDPDGGRQRFLLELEFVQCLANPTYIHYLAQNRYFEDEAFIGYLKYLQYWQRPEYIKFIMNAMAHPANKELAHRQQFYYWKNYRNNRLKHILPRPLPEPVAPPPPASLPPVPSAPAAPSPAPSPMQYNNMLPKNEPRNMVSAGIDRRKRKYVLLSSSS</sequence>
<dbReference type="InterPro" id="IPR038089">
    <property type="entry name" value="Med31_sf"/>
</dbReference>
<comment type="subcellular location">
    <subcellularLocation>
        <location evidence="1 7">Nucleus</location>
    </subcellularLocation>
</comment>
<comment type="function">
    <text evidence="7">Component of the Mediator complex, a coactivator involved in the regulated transcription of nearly all RNA polymerase II-dependent genes. Mediator functions as a bridge to convey information from gene-specific regulatory proteins to the basal RNA polymerase II transcription machinery. Mediator is recruited to promoters by direct interactions with regulatory proteins and serves as a scaffold for the assembly of a functional preinitiation complex with RNA polymerase II and the general transcription factors.</text>
</comment>
<evidence type="ECO:0000256" key="2">
    <source>
        <dbReference type="ARBA" id="ARBA00006378"/>
    </source>
</evidence>
<organism evidence="9 10">
    <name type="scientific">Brassica campestris</name>
    <name type="common">Field mustard</name>
    <dbReference type="NCBI Taxonomy" id="3711"/>
    <lineage>
        <taxon>Eukaryota</taxon>
        <taxon>Viridiplantae</taxon>
        <taxon>Streptophyta</taxon>
        <taxon>Embryophyta</taxon>
        <taxon>Tracheophyta</taxon>
        <taxon>Spermatophyta</taxon>
        <taxon>Magnoliopsida</taxon>
        <taxon>eudicotyledons</taxon>
        <taxon>Gunneridae</taxon>
        <taxon>Pentapetalae</taxon>
        <taxon>rosids</taxon>
        <taxon>malvids</taxon>
        <taxon>Brassicales</taxon>
        <taxon>Brassicaceae</taxon>
        <taxon>Brassiceae</taxon>
        <taxon>Brassica</taxon>
    </lineage>
</organism>
<keyword evidence="6 7" id="KW-0539">Nucleus</keyword>
<reference evidence="9 10" key="1">
    <citation type="submission" date="2018-06" db="EMBL/GenBank/DDBJ databases">
        <title>WGS assembly of Brassica rapa FPsc.</title>
        <authorList>
            <person name="Bowman J."/>
            <person name="Kohchi T."/>
            <person name="Yamato K."/>
            <person name="Jenkins J."/>
            <person name="Shu S."/>
            <person name="Ishizaki K."/>
            <person name="Yamaoka S."/>
            <person name="Nishihama R."/>
            <person name="Nakamura Y."/>
            <person name="Berger F."/>
            <person name="Adam C."/>
            <person name="Aki S."/>
            <person name="Althoff F."/>
            <person name="Araki T."/>
            <person name="Arteaga-Vazquez M."/>
            <person name="Balasubrmanian S."/>
            <person name="Bauer D."/>
            <person name="Boehm C."/>
            <person name="Briginshaw L."/>
            <person name="Caballero-Perez J."/>
            <person name="Catarino B."/>
            <person name="Chen F."/>
            <person name="Chiyoda S."/>
            <person name="Chovatia M."/>
            <person name="Davies K."/>
            <person name="Delmans M."/>
            <person name="Demura T."/>
            <person name="Dierschke T."/>
            <person name="Dolan L."/>
            <person name="Dorantes-Acosta A."/>
            <person name="Eklund D."/>
            <person name="Florent S."/>
            <person name="Flores-Sandoval E."/>
            <person name="Fujiyama A."/>
            <person name="Fukuzawa H."/>
            <person name="Galik B."/>
            <person name="Grimanelli D."/>
            <person name="Grimwood J."/>
            <person name="Grossniklaus U."/>
            <person name="Hamada T."/>
            <person name="Haseloff J."/>
            <person name="Hetherington A."/>
            <person name="Higo A."/>
            <person name="Hirakawa Y."/>
            <person name="Hundley H."/>
            <person name="Ikeda Y."/>
            <person name="Inoue K."/>
            <person name="Inoue S."/>
            <person name="Ishida S."/>
            <person name="Jia Q."/>
            <person name="Kakita M."/>
            <person name="Kanazawa T."/>
            <person name="Kawai Y."/>
            <person name="Kawashima T."/>
            <person name="Kennedy M."/>
            <person name="Kinose K."/>
            <person name="Kinoshita T."/>
            <person name="Kohara Y."/>
            <person name="Koide E."/>
            <person name="Komatsu K."/>
            <person name="Kopischke S."/>
            <person name="Kubo M."/>
            <person name="Kyozuka J."/>
            <person name="Lagercrantz U."/>
            <person name="Lin S."/>
            <person name="Lindquist E."/>
            <person name="Lipzen A."/>
            <person name="Lu C."/>
            <person name="Luna E."/>
            <person name="Martienssen R."/>
            <person name="Minamino N."/>
            <person name="Mizutani M."/>
            <person name="Mizutani M."/>
            <person name="Mochizuki N."/>
            <person name="Monte I."/>
            <person name="Mosher R."/>
            <person name="Nagasaki H."/>
            <person name="Nakagami H."/>
            <person name="Naramoto S."/>
            <person name="Nishitani K."/>
            <person name="Ohtani M."/>
            <person name="Okamoto T."/>
            <person name="Okumura M."/>
            <person name="Phillips J."/>
            <person name="Pollak B."/>
            <person name="Reinders A."/>
            <person name="Roevekamp M."/>
            <person name="Sano R."/>
            <person name="Sawa S."/>
            <person name="Schmid M."/>
            <person name="Shirakawa M."/>
            <person name="Solano R."/>
            <person name="Spunde A."/>
            <person name="Suetsugu N."/>
            <person name="Sugano S."/>
            <person name="Sugiyama A."/>
            <person name="Sun R."/>
            <person name="Suzuki Y."/>
            <person name="Takenaka M."/>
            <person name="Takezawa D."/>
            <person name="Tomogane H."/>
            <person name="Tsuzuki M."/>
            <person name="Ueda T."/>
            <person name="Umeda M."/>
            <person name="Ward J."/>
            <person name="Watanabe Y."/>
            <person name="Yazaki K."/>
            <person name="Yokoyama R."/>
            <person name="Yoshitake Y."/>
            <person name="Yotsui I."/>
            <person name="Zachgo S."/>
            <person name="Schmutz J."/>
        </authorList>
    </citation>
    <scope>NUCLEOTIDE SEQUENCE [LARGE SCALE GENOMIC DNA]</scope>
    <source>
        <strain evidence="10">cv. B-3</strain>
    </source>
</reference>
<comment type="subunit">
    <text evidence="7">Component of the Mediator complex.</text>
</comment>
<evidence type="ECO:0000256" key="3">
    <source>
        <dbReference type="ARBA" id="ARBA00023015"/>
    </source>
</evidence>
<feature type="region of interest" description="Disordered" evidence="8">
    <location>
        <begin position="1"/>
        <end position="25"/>
    </location>
</feature>
<evidence type="ECO:0000256" key="8">
    <source>
        <dbReference type="SAM" id="MobiDB-lite"/>
    </source>
</evidence>
<proteinExistence type="inferred from homology"/>
<dbReference type="InterPro" id="IPR008831">
    <property type="entry name" value="Mediator_Med31"/>
</dbReference>
<accession>A0A398ADJ0</accession>
<comment type="similarity">
    <text evidence="2 7">Belongs to the Mediator complex subunit 31 family.</text>
</comment>
<keyword evidence="5 7" id="KW-0804">Transcription</keyword>
<keyword evidence="3 7" id="KW-0805">Transcription regulation</keyword>
<keyword evidence="4 7" id="KW-0010">Activator</keyword>
<evidence type="ECO:0000256" key="4">
    <source>
        <dbReference type="ARBA" id="ARBA00023159"/>
    </source>
</evidence>
<protein>
    <recommendedName>
        <fullName evidence="7">Mediator of RNA polymerase II transcription subunit 31</fullName>
    </recommendedName>
</protein>
<evidence type="ECO:0000256" key="1">
    <source>
        <dbReference type="ARBA" id="ARBA00004123"/>
    </source>
</evidence>
<dbReference type="GO" id="GO:0016592">
    <property type="term" value="C:mediator complex"/>
    <property type="evidence" value="ECO:0007669"/>
    <property type="project" value="InterPro"/>
</dbReference>
<feature type="compositionally biased region" description="Pro residues" evidence="8">
    <location>
        <begin position="115"/>
        <end position="144"/>
    </location>
</feature>
<dbReference type="GO" id="GO:0006355">
    <property type="term" value="P:regulation of DNA-templated transcription"/>
    <property type="evidence" value="ECO:0007669"/>
    <property type="project" value="InterPro"/>
</dbReference>